<evidence type="ECO:0000313" key="1">
    <source>
        <dbReference type="EMBL" id="QDU44292.1"/>
    </source>
</evidence>
<reference evidence="1 2" key="1">
    <citation type="submission" date="2019-02" db="EMBL/GenBank/DDBJ databases">
        <title>Deep-cultivation of Planctomycetes and their phenomic and genomic characterization uncovers novel biology.</title>
        <authorList>
            <person name="Wiegand S."/>
            <person name="Jogler M."/>
            <person name="Boedeker C."/>
            <person name="Pinto D."/>
            <person name="Vollmers J."/>
            <person name="Rivas-Marin E."/>
            <person name="Kohn T."/>
            <person name="Peeters S.H."/>
            <person name="Heuer A."/>
            <person name="Rast P."/>
            <person name="Oberbeckmann S."/>
            <person name="Bunk B."/>
            <person name="Jeske O."/>
            <person name="Meyerdierks A."/>
            <person name="Storesund J.E."/>
            <person name="Kallscheuer N."/>
            <person name="Luecker S."/>
            <person name="Lage O.M."/>
            <person name="Pohl T."/>
            <person name="Merkel B.J."/>
            <person name="Hornburger P."/>
            <person name="Mueller R.-W."/>
            <person name="Bruemmer F."/>
            <person name="Labrenz M."/>
            <person name="Spormann A.M."/>
            <person name="Op den Camp H."/>
            <person name="Overmann J."/>
            <person name="Amann R."/>
            <person name="Jetten M.S.M."/>
            <person name="Mascher T."/>
            <person name="Medema M.H."/>
            <person name="Devos D.P."/>
            <person name="Kaster A.-K."/>
            <person name="Ovreas L."/>
            <person name="Rohde M."/>
            <person name="Galperin M.Y."/>
            <person name="Jogler C."/>
        </authorList>
    </citation>
    <scope>NUCLEOTIDE SEQUENCE [LARGE SCALE GENOMIC DNA]</scope>
    <source>
        <strain evidence="1 2">Mal52</strain>
    </source>
</reference>
<sequence length="124" mass="13610">MAKYSRIGLCAAVTLMGLVVQIVCAEGSLRAGELKRCQTGGATDVAKAQKVVDNYCAELLKARRYFDQSIEAAMNLGARYDLARAQLDSALAFSELEDRRQLGEQLLGELGAVVPEIEREQFPW</sequence>
<evidence type="ECO:0000313" key="2">
    <source>
        <dbReference type="Proteomes" id="UP000319383"/>
    </source>
</evidence>
<dbReference type="AlphaFoldDB" id="A0A517ZP87"/>
<gene>
    <name evidence="1" type="ORF">Mal52_27710</name>
</gene>
<accession>A0A517ZP87</accession>
<name>A0A517ZP87_9PLAN</name>
<dbReference type="KEGG" id="sdyn:Mal52_27710"/>
<proteinExistence type="predicted"/>
<organism evidence="1 2">
    <name type="scientific">Symmachiella dynata</name>
    <dbReference type="NCBI Taxonomy" id="2527995"/>
    <lineage>
        <taxon>Bacteria</taxon>
        <taxon>Pseudomonadati</taxon>
        <taxon>Planctomycetota</taxon>
        <taxon>Planctomycetia</taxon>
        <taxon>Planctomycetales</taxon>
        <taxon>Planctomycetaceae</taxon>
        <taxon>Symmachiella</taxon>
    </lineage>
</organism>
<dbReference type="Proteomes" id="UP000319383">
    <property type="component" value="Chromosome"/>
</dbReference>
<protein>
    <submittedName>
        <fullName evidence="1">Uncharacterized protein</fullName>
    </submittedName>
</protein>
<keyword evidence="2" id="KW-1185">Reference proteome</keyword>
<dbReference type="EMBL" id="CP036276">
    <property type="protein sequence ID" value="QDU44292.1"/>
    <property type="molecule type" value="Genomic_DNA"/>
</dbReference>